<proteinExistence type="predicted"/>
<evidence type="ECO:0000259" key="1">
    <source>
        <dbReference type="PROSITE" id="PS51766"/>
    </source>
</evidence>
<dbReference type="InterPro" id="IPR002105">
    <property type="entry name" value="Dockerin_1_rpt"/>
</dbReference>
<gene>
    <name evidence="2" type="ORF">METZ01_LOCUS354256</name>
</gene>
<sequence>GDLNGDSLINILDVIIMVNMILGIEPESDLADLNGDGMVNILDVVAEINLILGPRVDNASSLQLFDTGTAIKMETDGYVAAIKMTIEHDGFFSFELTEDAYLPISHTQRNTTTMIILAPETDHLFSYEGAFNIIDIEAANSDDYIQVLLPSKTSLNAAYPNPFNPSTSINYVLSSRGEINVSIYNITGQLVETLVNGQKNAGSHHIVWDASLQPSGMYFLKLQTSDEIHNQKLMLIK</sequence>
<dbReference type="GO" id="GO:0004553">
    <property type="term" value="F:hydrolase activity, hydrolyzing O-glycosyl compounds"/>
    <property type="evidence" value="ECO:0007669"/>
    <property type="project" value="InterPro"/>
</dbReference>
<dbReference type="InterPro" id="IPR036439">
    <property type="entry name" value="Dockerin_dom_sf"/>
</dbReference>
<feature type="domain" description="Dockerin" evidence="1">
    <location>
        <begin position="1"/>
        <end position="61"/>
    </location>
</feature>
<feature type="non-terminal residue" evidence="2">
    <location>
        <position position="1"/>
    </location>
</feature>
<dbReference type="Pfam" id="PF18962">
    <property type="entry name" value="Por_Secre_tail"/>
    <property type="match status" value="1"/>
</dbReference>
<dbReference type="NCBIfam" id="TIGR04183">
    <property type="entry name" value="Por_Secre_tail"/>
    <property type="match status" value="1"/>
</dbReference>
<dbReference type="EMBL" id="UINC01124330">
    <property type="protein sequence ID" value="SVD01402.1"/>
    <property type="molecule type" value="Genomic_DNA"/>
</dbReference>
<dbReference type="Gene3D" id="1.10.1330.10">
    <property type="entry name" value="Dockerin domain"/>
    <property type="match status" value="1"/>
</dbReference>
<dbReference type="PROSITE" id="PS00018">
    <property type="entry name" value="EF_HAND_1"/>
    <property type="match status" value="1"/>
</dbReference>
<accession>A0A382RVS5</accession>
<dbReference type="CDD" id="cd14256">
    <property type="entry name" value="Dockerin_I"/>
    <property type="match status" value="1"/>
</dbReference>
<dbReference type="PROSITE" id="PS51766">
    <property type="entry name" value="DOCKERIN"/>
    <property type="match status" value="1"/>
</dbReference>
<name>A0A382RVS5_9ZZZZ</name>
<dbReference type="GO" id="GO:0000272">
    <property type="term" value="P:polysaccharide catabolic process"/>
    <property type="evidence" value="ECO:0007669"/>
    <property type="project" value="InterPro"/>
</dbReference>
<dbReference type="Pfam" id="PF00404">
    <property type="entry name" value="Dockerin_1"/>
    <property type="match status" value="1"/>
</dbReference>
<dbReference type="SUPFAM" id="SSF63446">
    <property type="entry name" value="Type I dockerin domain"/>
    <property type="match status" value="1"/>
</dbReference>
<dbReference type="InterPro" id="IPR018247">
    <property type="entry name" value="EF_Hand_1_Ca_BS"/>
</dbReference>
<protein>
    <recommendedName>
        <fullName evidence="1">Dockerin domain-containing protein</fullName>
    </recommendedName>
</protein>
<dbReference type="InterPro" id="IPR016134">
    <property type="entry name" value="Dockerin_dom"/>
</dbReference>
<dbReference type="AlphaFoldDB" id="A0A382RVS5"/>
<reference evidence="2" key="1">
    <citation type="submission" date="2018-05" db="EMBL/GenBank/DDBJ databases">
        <authorList>
            <person name="Lanie J.A."/>
            <person name="Ng W.-L."/>
            <person name="Kazmierczak K.M."/>
            <person name="Andrzejewski T.M."/>
            <person name="Davidsen T.M."/>
            <person name="Wayne K.J."/>
            <person name="Tettelin H."/>
            <person name="Glass J.I."/>
            <person name="Rusch D."/>
            <person name="Podicherti R."/>
            <person name="Tsui H.-C.T."/>
            <person name="Winkler M.E."/>
        </authorList>
    </citation>
    <scope>NUCLEOTIDE SEQUENCE</scope>
</reference>
<dbReference type="InterPro" id="IPR026444">
    <property type="entry name" value="Secre_tail"/>
</dbReference>
<organism evidence="2">
    <name type="scientific">marine metagenome</name>
    <dbReference type="NCBI Taxonomy" id="408172"/>
    <lineage>
        <taxon>unclassified sequences</taxon>
        <taxon>metagenomes</taxon>
        <taxon>ecological metagenomes</taxon>
    </lineage>
</organism>
<evidence type="ECO:0000313" key="2">
    <source>
        <dbReference type="EMBL" id="SVD01402.1"/>
    </source>
</evidence>
<dbReference type="Gene3D" id="2.60.40.4070">
    <property type="match status" value="1"/>
</dbReference>